<proteinExistence type="inferred from homology"/>
<evidence type="ECO:0000313" key="4">
    <source>
        <dbReference type="Proteomes" id="UP000245712"/>
    </source>
</evidence>
<dbReference type="InterPro" id="IPR003767">
    <property type="entry name" value="Malate/L-lactate_DH-like"/>
</dbReference>
<protein>
    <submittedName>
        <fullName evidence="3">LDH2 family malate/lactate/ureidoglycolate dehydrogenase</fullName>
    </submittedName>
</protein>
<reference evidence="3 4" key="1">
    <citation type="submission" date="2018-05" db="EMBL/GenBank/DDBJ databases">
        <title>Genomic Encyclopedia of Type Strains, Phase IV (KMG-V): Genome sequencing to study the core and pangenomes of soil and plant-associated prokaryotes.</title>
        <authorList>
            <person name="Whitman W."/>
        </authorList>
    </citation>
    <scope>NUCLEOTIDE SEQUENCE [LARGE SCALE GENOMIC DNA]</scope>
    <source>
        <strain evidence="3 4">SCZa-39</strain>
    </source>
</reference>
<comment type="similarity">
    <text evidence="1">Belongs to the LDH2/MDH2 oxidoreductase family.</text>
</comment>
<dbReference type="InterPro" id="IPR043144">
    <property type="entry name" value="Mal/L-sulf/L-lact_DH-like_ah"/>
</dbReference>
<dbReference type="PANTHER" id="PTHR11091:SF0">
    <property type="entry name" value="MALATE DEHYDROGENASE"/>
    <property type="match status" value="1"/>
</dbReference>
<dbReference type="Proteomes" id="UP000245712">
    <property type="component" value="Unassembled WGS sequence"/>
</dbReference>
<dbReference type="InterPro" id="IPR036111">
    <property type="entry name" value="Mal/L-sulfo/L-lacto_DH-like_sf"/>
</dbReference>
<accession>A0ABX5KEK5</accession>
<dbReference type="Gene3D" id="3.30.1370.60">
    <property type="entry name" value="Hypothetical oxidoreductase yiak, domain 2"/>
    <property type="match status" value="1"/>
</dbReference>
<organism evidence="3 4">
    <name type="scientific">Paraburkholderia unamae</name>
    <dbReference type="NCBI Taxonomy" id="219649"/>
    <lineage>
        <taxon>Bacteria</taxon>
        <taxon>Pseudomonadati</taxon>
        <taxon>Pseudomonadota</taxon>
        <taxon>Betaproteobacteria</taxon>
        <taxon>Burkholderiales</taxon>
        <taxon>Burkholderiaceae</taxon>
        <taxon>Paraburkholderia</taxon>
    </lineage>
</organism>
<dbReference type="RefSeq" id="WP_116613425.1">
    <property type="nucleotide sequence ID" value="NZ_QEOB01000017.1"/>
</dbReference>
<dbReference type="Gene3D" id="1.10.1530.10">
    <property type="match status" value="1"/>
</dbReference>
<comment type="caution">
    <text evidence="3">The sequence shown here is derived from an EMBL/GenBank/DDBJ whole genome shotgun (WGS) entry which is preliminary data.</text>
</comment>
<evidence type="ECO:0000256" key="1">
    <source>
        <dbReference type="ARBA" id="ARBA00006056"/>
    </source>
</evidence>
<evidence type="ECO:0000256" key="2">
    <source>
        <dbReference type="ARBA" id="ARBA00023002"/>
    </source>
</evidence>
<keyword evidence="4" id="KW-1185">Reference proteome</keyword>
<dbReference type="PANTHER" id="PTHR11091">
    <property type="entry name" value="OXIDOREDUCTASE-RELATED"/>
    <property type="match status" value="1"/>
</dbReference>
<name>A0ABX5KEK5_9BURK</name>
<dbReference type="InterPro" id="IPR043143">
    <property type="entry name" value="Mal/L-sulf/L-lact_DH-like_NADP"/>
</dbReference>
<gene>
    <name evidence="3" type="ORF">C7402_117181</name>
</gene>
<dbReference type="EMBL" id="QEOB01000017">
    <property type="protein sequence ID" value="PVX75769.1"/>
    <property type="molecule type" value="Genomic_DNA"/>
</dbReference>
<dbReference type="SUPFAM" id="SSF89733">
    <property type="entry name" value="L-sulfolactate dehydrogenase-like"/>
    <property type="match status" value="1"/>
</dbReference>
<evidence type="ECO:0000313" key="3">
    <source>
        <dbReference type="EMBL" id="PVX75769.1"/>
    </source>
</evidence>
<keyword evidence="2" id="KW-0560">Oxidoreductase</keyword>
<sequence>MNAHAQFRIDVKRLLTLAGQLFLNAGADAPVAESVARVLVEGELLGHRTHGVNLVGRYLDQLQQGQALGRSSEFEVLREGGVAGLFDGHYVLGPYCVERALAFASAAARQHGVGVGTVRRSAHIGCLAAYLKPLTDQGLLALVLSSDPSAALVSAAGGCTPVLTPNPIAAGIPGREAPILLDVSMSSVTLGLVNQYRLAGRKLPHPVLVSGTGQVSDDPGVMQEDPRGAILPLGGVAFGHKGFALGLLVEALTGALAGHGRKDRPEQWGAGVTVLVLDPDHFAGIEAFIEEMAVIADAVLASRPLDPKRPVRLPGQAGLGLRRAALEEGVALAPEVHADLARRARDAGLEAL</sequence>
<dbReference type="Pfam" id="PF02615">
    <property type="entry name" value="Ldh_2"/>
    <property type="match status" value="1"/>
</dbReference>